<dbReference type="EMBL" id="NHRY01000118">
    <property type="protein sequence ID" value="PPQ34281.1"/>
    <property type="molecule type" value="Genomic_DNA"/>
</dbReference>
<dbReference type="Proteomes" id="UP000239724">
    <property type="component" value="Unassembled WGS sequence"/>
</dbReference>
<organism evidence="4 5">
    <name type="scientific">Rhodopila globiformis</name>
    <name type="common">Rhodopseudomonas globiformis</name>
    <dbReference type="NCBI Taxonomy" id="1071"/>
    <lineage>
        <taxon>Bacteria</taxon>
        <taxon>Pseudomonadati</taxon>
        <taxon>Pseudomonadota</taxon>
        <taxon>Alphaproteobacteria</taxon>
        <taxon>Acetobacterales</taxon>
        <taxon>Acetobacteraceae</taxon>
        <taxon>Rhodopila</taxon>
    </lineage>
</organism>
<sequence length="206" mass="23273">MQFSRRFLLSVVPARIALTALAVPALGGLAVAQEAQTRAERFVGKPNAKVTVNEYFSLTCTHCADFADTTFRQIQKNLIDTGVVKWVYHDYPLDQLALMAAMVARYLPVDRYEPFVNALFATQNNWAFNRSNDPKEEIWKTAALAGMSRQTFDKAISDTGLRDWILKDQQEASEKYKIDSTPSFVINGQKYAGEMSYESFRKLIPA</sequence>
<gene>
    <name evidence="4" type="ORF">CCS01_11610</name>
</gene>
<proteinExistence type="inferred from homology"/>
<feature type="chain" id="PRO_5015623761" description="Thioredoxin-like fold domain-containing protein" evidence="2">
    <location>
        <begin position="23"/>
        <end position="206"/>
    </location>
</feature>
<dbReference type="RefSeq" id="WP_104519020.1">
    <property type="nucleotide sequence ID" value="NZ_NHRY01000118.1"/>
</dbReference>
<evidence type="ECO:0000256" key="2">
    <source>
        <dbReference type="SAM" id="SignalP"/>
    </source>
</evidence>
<reference evidence="4 5" key="1">
    <citation type="journal article" date="2018" name="Arch. Microbiol.">
        <title>New insights into the metabolic potential of the phototrophic purple bacterium Rhodopila globiformis DSM 161(T) from its draft genome sequence and evidence for a vanadium-dependent nitrogenase.</title>
        <authorList>
            <person name="Imhoff J.F."/>
            <person name="Rahn T."/>
            <person name="Kunzel S."/>
            <person name="Neulinger S.C."/>
        </authorList>
    </citation>
    <scope>NUCLEOTIDE SEQUENCE [LARGE SCALE GENOMIC DNA]</scope>
    <source>
        <strain evidence="4 5">DSM 161</strain>
    </source>
</reference>
<dbReference type="InterPro" id="IPR036249">
    <property type="entry name" value="Thioredoxin-like_sf"/>
</dbReference>
<protein>
    <recommendedName>
        <fullName evidence="3">Thioredoxin-like fold domain-containing protein</fullName>
    </recommendedName>
</protein>
<comment type="similarity">
    <text evidence="1">Belongs to the thioredoxin family. DsbA subfamily.</text>
</comment>
<evidence type="ECO:0000256" key="1">
    <source>
        <dbReference type="ARBA" id="ARBA00005791"/>
    </source>
</evidence>
<feature type="domain" description="Thioredoxin-like fold" evidence="3">
    <location>
        <begin position="38"/>
        <end position="204"/>
    </location>
</feature>
<dbReference type="Pfam" id="PF13462">
    <property type="entry name" value="Thioredoxin_4"/>
    <property type="match status" value="1"/>
</dbReference>
<dbReference type="PANTHER" id="PTHR13887:SF56">
    <property type="entry name" value="THIOREDOXIN-LIKE REDUCTASE RV2466C"/>
    <property type="match status" value="1"/>
</dbReference>
<evidence type="ECO:0000313" key="5">
    <source>
        <dbReference type="Proteomes" id="UP000239724"/>
    </source>
</evidence>
<dbReference type="PANTHER" id="PTHR13887">
    <property type="entry name" value="GLUTATHIONE S-TRANSFERASE KAPPA"/>
    <property type="match status" value="1"/>
</dbReference>
<keyword evidence="2" id="KW-0732">Signal</keyword>
<accession>A0A2S6NI51</accession>
<dbReference type="Gene3D" id="3.40.30.10">
    <property type="entry name" value="Glutaredoxin"/>
    <property type="match status" value="1"/>
</dbReference>
<dbReference type="AlphaFoldDB" id="A0A2S6NI51"/>
<dbReference type="InterPro" id="IPR012336">
    <property type="entry name" value="Thioredoxin-like_fold"/>
</dbReference>
<keyword evidence="5" id="KW-1185">Reference proteome</keyword>
<evidence type="ECO:0000259" key="3">
    <source>
        <dbReference type="Pfam" id="PF13462"/>
    </source>
</evidence>
<dbReference type="SUPFAM" id="SSF52833">
    <property type="entry name" value="Thioredoxin-like"/>
    <property type="match status" value="1"/>
</dbReference>
<dbReference type="OrthoDB" id="8478320at2"/>
<name>A0A2S6NI51_RHOGL</name>
<comment type="caution">
    <text evidence="4">The sequence shown here is derived from an EMBL/GenBank/DDBJ whole genome shotgun (WGS) entry which is preliminary data.</text>
</comment>
<evidence type="ECO:0000313" key="4">
    <source>
        <dbReference type="EMBL" id="PPQ34281.1"/>
    </source>
</evidence>
<feature type="signal peptide" evidence="2">
    <location>
        <begin position="1"/>
        <end position="22"/>
    </location>
</feature>